<keyword evidence="2" id="KW-1185">Reference proteome</keyword>
<name>A0A9N7TG98_PLEPL</name>
<sequence>MDDRKEGSDRNQTLGLVFAARQSIHGFSEVTNQGELECTLLPQWESGSIWRIILKQPPPTAATASPNLTPVPPRLSLYSTYRSHRRSFSWFDSRQNSIPQFHTLSAVDKGPTSAAVWGPQRGTRCAHRMAQNRIPQDNEVHLWS</sequence>
<reference evidence="1" key="1">
    <citation type="submission" date="2020-03" db="EMBL/GenBank/DDBJ databases">
        <authorList>
            <person name="Weist P."/>
        </authorList>
    </citation>
    <scope>NUCLEOTIDE SEQUENCE</scope>
</reference>
<dbReference type="Proteomes" id="UP001153269">
    <property type="component" value="Unassembled WGS sequence"/>
</dbReference>
<evidence type="ECO:0000313" key="1">
    <source>
        <dbReference type="EMBL" id="CAB1412340.1"/>
    </source>
</evidence>
<proteinExistence type="predicted"/>
<evidence type="ECO:0000313" key="2">
    <source>
        <dbReference type="Proteomes" id="UP001153269"/>
    </source>
</evidence>
<dbReference type="AlphaFoldDB" id="A0A9N7TG98"/>
<organism evidence="1 2">
    <name type="scientific">Pleuronectes platessa</name>
    <name type="common">European plaice</name>
    <dbReference type="NCBI Taxonomy" id="8262"/>
    <lineage>
        <taxon>Eukaryota</taxon>
        <taxon>Metazoa</taxon>
        <taxon>Chordata</taxon>
        <taxon>Craniata</taxon>
        <taxon>Vertebrata</taxon>
        <taxon>Euteleostomi</taxon>
        <taxon>Actinopterygii</taxon>
        <taxon>Neopterygii</taxon>
        <taxon>Teleostei</taxon>
        <taxon>Neoteleostei</taxon>
        <taxon>Acanthomorphata</taxon>
        <taxon>Carangaria</taxon>
        <taxon>Pleuronectiformes</taxon>
        <taxon>Pleuronectoidei</taxon>
        <taxon>Pleuronectidae</taxon>
        <taxon>Pleuronectes</taxon>
    </lineage>
</organism>
<accession>A0A9N7TG98</accession>
<dbReference type="EMBL" id="CADEAL010000001">
    <property type="protein sequence ID" value="CAB1412340.1"/>
    <property type="molecule type" value="Genomic_DNA"/>
</dbReference>
<gene>
    <name evidence="1" type="ORF">PLEPLA_LOCUS31</name>
</gene>
<comment type="caution">
    <text evidence="1">The sequence shown here is derived from an EMBL/GenBank/DDBJ whole genome shotgun (WGS) entry which is preliminary data.</text>
</comment>
<protein>
    <submittedName>
        <fullName evidence="1">Uncharacterized protein</fullName>
    </submittedName>
</protein>